<feature type="chain" id="PRO_5046101069" evidence="10">
    <location>
        <begin position="26"/>
        <end position="235"/>
    </location>
</feature>
<evidence type="ECO:0000256" key="9">
    <source>
        <dbReference type="RuleBase" id="RU003827"/>
    </source>
</evidence>
<evidence type="ECO:0000313" key="12">
    <source>
        <dbReference type="Proteomes" id="UP000695000"/>
    </source>
</evidence>
<evidence type="ECO:0000256" key="3">
    <source>
        <dbReference type="ARBA" id="ARBA00022473"/>
    </source>
</evidence>
<evidence type="ECO:0000256" key="6">
    <source>
        <dbReference type="ARBA" id="ARBA00022989"/>
    </source>
</evidence>
<evidence type="ECO:0000256" key="5">
    <source>
        <dbReference type="ARBA" id="ARBA00022729"/>
    </source>
</evidence>
<dbReference type="Proteomes" id="UP000695000">
    <property type="component" value="Unplaced"/>
</dbReference>
<keyword evidence="7" id="KW-0472">Membrane</keyword>
<keyword evidence="4 9" id="KW-0812">Transmembrane</keyword>
<dbReference type="SUPFAM" id="SSF101576">
    <property type="entry name" value="Supernatant protein factor (SPF), C-terminal domain"/>
    <property type="match status" value="1"/>
</dbReference>
<feature type="domain" description="GOLD" evidence="11">
    <location>
        <begin position="52"/>
        <end position="134"/>
    </location>
</feature>
<keyword evidence="3" id="KW-0217">Developmental protein</keyword>
<evidence type="ECO:0000256" key="10">
    <source>
        <dbReference type="SAM" id="SignalP"/>
    </source>
</evidence>
<dbReference type="InterPro" id="IPR036598">
    <property type="entry name" value="GOLD_dom_sf"/>
</dbReference>
<evidence type="ECO:0000256" key="4">
    <source>
        <dbReference type="ARBA" id="ARBA00022692"/>
    </source>
</evidence>
<comment type="similarity">
    <text evidence="2 9">Belongs to the EMP24/GP25L family.</text>
</comment>
<name>A0ABM1MM84_NICVS</name>
<dbReference type="InterPro" id="IPR009038">
    <property type="entry name" value="GOLD_dom"/>
</dbReference>
<proteinExistence type="inferred from homology"/>
<sequence>MKMFCATFLVHLCAVLIVLISSTTATAPTVPWYEDLPAVAMDYKVHIDPGKEDCYFQYVNPGATFFVSFQVLRGGDNMAGFAVRHPSGQIVHPYQWKSQSQYQDQQSTGGYYSICIDNQFSRFADKLVNLYITVVRYDKWEEYTKELEEINLNMEGFTGGLVSVEKNINEMLQYQHQTRGRETRDFNLLEDNNSYVMKWSIAQILIITLTTTVQVYFVRKLFDVKSGGGSGRMKI</sequence>
<evidence type="ECO:0000256" key="8">
    <source>
        <dbReference type="ARBA" id="ARBA00037847"/>
    </source>
</evidence>
<comment type="subcellular location">
    <subcellularLocation>
        <location evidence="8">Endomembrane system</location>
        <topology evidence="8">Single-pass membrane protein</topology>
    </subcellularLocation>
    <subcellularLocation>
        <location evidence="1 9">Membrane</location>
        <topology evidence="1 9">Single-pass type I membrane protein</topology>
    </subcellularLocation>
</comment>
<keyword evidence="5 10" id="KW-0732">Signal</keyword>
<dbReference type="PANTHER" id="PTHR22811">
    <property type="entry name" value="TRANSMEMBRANE EMP24 DOMAIN-CONTAINING PROTEIN"/>
    <property type="match status" value="1"/>
</dbReference>
<dbReference type="PROSITE" id="PS50866">
    <property type="entry name" value="GOLD"/>
    <property type="match status" value="1"/>
</dbReference>
<protein>
    <submittedName>
        <fullName evidence="13">Transmembrane emp24 domain-containing protein A</fullName>
    </submittedName>
</protein>
<dbReference type="Pfam" id="PF01105">
    <property type="entry name" value="EMP24_GP25L"/>
    <property type="match status" value="1"/>
</dbReference>
<evidence type="ECO:0000256" key="1">
    <source>
        <dbReference type="ARBA" id="ARBA00004479"/>
    </source>
</evidence>
<dbReference type="GeneID" id="108562020"/>
<keyword evidence="12" id="KW-1185">Reference proteome</keyword>
<organism evidence="12 13">
    <name type="scientific">Nicrophorus vespilloides</name>
    <name type="common">Boreal carrion beetle</name>
    <dbReference type="NCBI Taxonomy" id="110193"/>
    <lineage>
        <taxon>Eukaryota</taxon>
        <taxon>Metazoa</taxon>
        <taxon>Ecdysozoa</taxon>
        <taxon>Arthropoda</taxon>
        <taxon>Hexapoda</taxon>
        <taxon>Insecta</taxon>
        <taxon>Pterygota</taxon>
        <taxon>Neoptera</taxon>
        <taxon>Endopterygota</taxon>
        <taxon>Coleoptera</taxon>
        <taxon>Polyphaga</taxon>
        <taxon>Staphyliniformia</taxon>
        <taxon>Silphidae</taxon>
        <taxon>Nicrophorinae</taxon>
        <taxon>Nicrophorus</taxon>
    </lineage>
</organism>
<evidence type="ECO:0000313" key="13">
    <source>
        <dbReference type="RefSeq" id="XP_017775684.1"/>
    </source>
</evidence>
<feature type="signal peptide" evidence="10">
    <location>
        <begin position="1"/>
        <end position="25"/>
    </location>
</feature>
<dbReference type="RefSeq" id="XP_017775684.1">
    <property type="nucleotide sequence ID" value="XM_017920195.1"/>
</dbReference>
<reference evidence="13" key="1">
    <citation type="submission" date="2025-08" db="UniProtKB">
        <authorList>
            <consortium name="RefSeq"/>
        </authorList>
    </citation>
    <scope>IDENTIFICATION</scope>
    <source>
        <tissue evidence="13">Whole Larva</tissue>
    </source>
</reference>
<accession>A0ABM1MM84</accession>
<dbReference type="InterPro" id="IPR015720">
    <property type="entry name" value="Emp24-like"/>
</dbReference>
<gene>
    <name evidence="13" type="primary">LOC108562020</name>
</gene>
<evidence type="ECO:0000259" key="11">
    <source>
        <dbReference type="PROSITE" id="PS50866"/>
    </source>
</evidence>
<dbReference type="SMART" id="SM01190">
    <property type="entry name" value="EMP24_GP25L"/>
    <property type="match status" value="1"/>
</dbReference>
<evidence type="ECO:0000256" key="7">
    <source>
        <dbReference type="ARBA" id="ARBA00023136"/>
    </source>
</evidence>
<keyword evidence="6" id="KW-1133">Transmembrane helix</keyword>
<evidence type="ECO:0000256" key="2">
    <source>
        <dbReference type="ARBA" id="ARBA00007104"/>
    </source>
</evidence>